<dbReference type="EMBL" id="VSSS01000060">
    <property type="protein sequence ID" value="TYL89473.1"/>
    <property type="molecule type" value="Genomic_DNA"/>
</dbReference>
<evidence type="ECO:0000313" key="2">
    <source>
        <dbReference type="Proteomes" id="UP000324758"/>
    </source>
</evidence>
<evidence type="ECO:0008006" key="3">
    <source>
        <dbReference type="Google" id="ProtNLM"/>
    </source>
</evidence>
<accession>A0A5D3K6S4</accession>
<keyword evidence="2" id="KW-1185">Reference proteome</keyword>
<evidence type="ECO:0000313" key="1">
    <source>
        <dbReference type="EMBL" id="TYL89473.1"/>
    </source>
</evidence>
<name>A0A5D3K6S4_9BRAD</name>
<proteinExistence type="predicted"/>
<gene>
    <name evidence="1" type="ORF">FXB40_35180</name>
</gene>
<reference evidence="1 2" key="1">
    <citation type="submission" date="2019-08" db="EMBL/GenBank/DDBJ databases">
        <title>Bradyrhizobium hipponensis sp. nov., a rhizobium isolated from a Lupinus angustifolius root nodule in Tunisia.</title>
        <authorList>
            <person name="Off K."/>
            <person name="Rejili M."/>
            <person name="Mars M."/>
            <person name="Brachmann A."/>
            <person name="Marin M."/>
        </authorList>
    </citation>
    <scope>NUCLEOTIDE SEQUENCE [LARGE SCALE GENOMIC DNA]</scope>
    <source>
        <strain evidence="1 2">CTAW71</strain>
    </source>
</reference>
<comment type="caution">
    <text evidence="1">The sequence shown here is derived from an EMBL/GenBank/DDBJ whole genome shotgun (WGS) entry which is preliminary data.</text>
</comment>
<dbReference type="Proteomes" id="UP000324758">
    <property type="component" value="Unassembled WGS sequence"/>
</dbReference>
<sequence length="61" mass="7200">MCNNSQHRHDAAAKRCPICNGRFGLIRHRSWKTALCSKRCLERFKARQEATRKWLSWSRAA</sequence>
<protein>
    <recommendedName>
        <fullName evidence="3">DUF2256 domain-containing protein</fullName>
    </recommendedName>
</protein>
<dbReference type="OrthoDB" id="8241592at2"/>
<organism evidence="1 2">
    <name type="scientific">Bradyrhizobium rifense</name>
    <dbReference type="NCBI Taxonomy" id="515499"/>
    <lineage>
        <taxon>Bacteria</taxon>
        <taxon>Pseudomonadati</taxon>
        <taxon>Pseudomonadota</taxon>
        <taxon>Alphaproteobacteria</taxon>
        <taxon>Hyphomicrobiales</taxon>
        <taxon>Nitrobacteraceae</taxon>
        <taxon>Bradyrhizobium</taxon>
    </lineage>
</organism>
<dbReference type="AlphaFoldDB" id="A0A5D3K6S4"/>